<dbReference type="InterPro" id="IPR050109">
    <property type="entry name" value="HTH-type_TetR-like_transc_reg"/>
</dbReference>
<dbReference type="RefSeq" id="WP_344499054.1">
    <property type="nucleotide sequence ID" value="NZ_BAAAQD010000001.1"/>
</dbReference>
<evidence type="ECO:0000256" key="2">
    <source>
        <dbReference type="ARBA" id="ARBA00023125"/>
    </source>
</evidence>
<comment type="caution">
    <text evidence="6">The sequence shown here is derived from an EMBL/GenBank/DDBJ whole genome shotgun (WGS) entry which is preliminary data.</text>
</comment>
<reference evidence="7" key="1">
    <citation type="journal article" date="2019" name="Int. J. Syst. Evol. Microbiol.">
        <title>The Global Catalogue of Microorganisms (GCM) 10K type strain sequencing project: providing services to taxonomists for standard genome sequencing and annotation.</title>
        <authorList>
            <consortium name="The Broad Institute Genomics Platform"/>
            <consortium name="The Broad Institute Genome Sequencing Center for Infectious Disease"/>
            <person name="Wu L."/>
            <person name="Ma J."/>
        </authorList>
    </citation>
    <scope>NUCLEOTIDE SEQUENCE [LARGE SCALE GENOMIC DNA]</scope>
    <source>
        <strain evidence="7">JCM 15933</strain>
    </source>
</reference>
<dbReference type="PANTHER" id="PTHR30055:SF243">
    <property type="entry name" value="HTH-TYPE TRANSCRIPTIONAL REGULATOR RV1816"/>
    <property type="match status" value="1"/>
</dbReference>
<dbReference type="SUPFAM" id="SSF48498">
    <property type="entry name" value="Tetracyclin repressor-like, C-terminal domain"/>
    <property type="match status" value="1"/>
</dbReference>
<keyword evidence="7" id="KW-1185">Reference proteome</keyword>
<dbReference type="PANTHER" id="PTHR30055">
    <property type="entry name" value="HTH-TYPE TRANSCRIPTIONAL REGULATOR RUTR"/>
    <property type="match status" value="1"/>
</dbReference>
<dbReference type="Pfam" id="PF00440">
    <property type="entry name" value="TetR_N"/>
    <property type="match status" value="1"/>
</dbReference>
<evidence type="ECO:0000259" key="5">
    <source>
        <dbReference type="PROSITE" id="PS50977"/>
    </source>
</evidence>
<dbReference type="Gene3D" id="1.10.357.10">
    <property type="entry name" value="Tetracycline Repressor, domain 2"/>
    <property type="match status" value="1"/>
</dbReference>
<evidence type="ECO:0000256" key="1">
    <source>
        <dbReference type="ARBA" id="ARBA00023015"/>
    </source>
</evidence>
<keyword evidence="1" id="KW-0805">Transcription regulation</keyword>
<feature type="domain" description="HTH tetR-type" evidence="5">
    <location>
        <begin position="11"/>
        <end position="71"/>
    </location>
</feature>
<dbReference type="SUPFAM" id="SSF46689">
    <property type="entry name" value="Homeodomain-like"/>
    <property type="match status" value="1"/>
</dbReference>
<dbReference type="InterPro" id="IPR025996">
    <property type="entry name" value="MT1864/Rv1816-like_C"/>
</dbReference>
<protein>
    <submittedName>
        <fullName evidence="6">TetR/AcrR family transcriptional regulator</fullName>
    </submittedName>
</protein>
<dbReference type="InterPro" id="IPR036271">
    <property type="entry name" value="Tet_transcr_reg_TetR-rel_C_sf"/>
</dbReference>
<dbReference type="PROSITE" id="PS50977">
    <property type="entry name" value="HTH_TETR_2"/>
    <property type="match status" value="1"/>
</dbReference>
<name>A0ABP4KA59_9ACTN</name>
<accession>A0ABP4KA59</accession>
<dbReference type="EMBL" id="BAAAQD010000001">
    <property type="protein sequence ID" value="GAA1500196.1"/>
    <property type="molecule type" value="Genomic_DNA"/>
</dbReference>
<dbReference type="Pfam" id="PF13305">
    <property type="entry name" value="TetR_C_33"/>
    <property type="match status" value="1"/>
</dbReference>
<proteinExistence type="predicted"/>
<gene>
    <name evidence="6" type="ORF">GCM10009827_005240</name>
</gene>
<keyword evidence="3" id="KW-0804">Transcription</keyword>
<evidence type="ECO:0000313" key="6">
    <source>
        <dbReference type="EMBL" id="GAA1500196.1"/>
    </source>
</evidence>
<sequence length="237" mass="25956">MNTPRREKARAATIDEIKHTALTHMREQGTVDIRFADIARAMEMTPPALYRYFADRDELLSALIADAYDDLGRCVAEARDAVPADDVGARFMAVAGSYRQWARQDPQRFALILGMPLPGYAAPVDGPTTEAAQRAMSQLSSLFLEAQAQGVLGRPRLRDVHPAIAACAEQKHQQSGVPVSAETFQAMLHAWSSLHGFAALEAYGHFDWITEEGRDALFDGHARLTAETAGLPAPRTL</sequence>
<dbReference type="InterPro" id="IPR001647">
    <property type="entry name" value="HTH_TetR"/>
</dbReference>
<organism evidence="6 7">
    <name type="scientific">Dactylosporangium maewongense</name>
    <dbReference type="NCBI Taxonomy" id="634393"/>
    <lineage>
        <taxon>Bacteria</taxon>
        <taxon>Bacillati</taxon>
        <taxon>Actinomycetota</taxon>
        <taxon>Actinomycetes</taxon>
        <taxon>Micromonosporales</taxon>
        <taxon>Micromonosporaceae</taxon>
        <taxon>Dactylosporangium</taxon>
    </lineage>
</organism>
<feature type="DNA-binding region" description="H-T-H motif" evidence="4">
    <location>
        <begin position="34"/>
        <end position="53"/>
    </location>
</feature>
<evidence type="ECO:0000313" key="7">
    <source>
        <dbReference type="Proteomes" id="UP001501470"/>
    </source>
</evidence>
<evidence type="ECO:0000256" key="4">
    <source>
        <dbReference type="PROSITE-ProRule" id="PRU00335"/>
    </source>
</evidence>
<keyword evidence="2 4" id="KW-0238">DNA-binding</keyword>
<evidence type="ECO:0000256" key="3">
    <source>
        <dbReference type="ARBA" id="ARBA00023163"/>
    </source>
</evidence>
<dbReference type="InterPro" id="IPR009057">
    <property type="entry name" value="Homeodomain-like_sf"/>
</dbReference>
<dbReference type="Proteomes" id="UP001501470">
    <property type="component" value="Unassembled WGS sequence"/>
</dbReference>